<evidence type="ECO:0000256" key="1">
    <source>
        <dbReference type="SAM" id="SignalP"/>
    </source>
</evidence>
<gene>
    <name evidence="2" type="ORF">BpHYR1_003985</name>
</gene>
<keyword evidence="1" id="KW-0732">Signal</keyword>
<name>A0A3M7T0Q9_BRAPC</name>
<evidence type="ECO:0000313" key="3">
    <source>
        <dbReference type="Proteomes" id="UP000276133"/>
    </source>
</evidence>
<evidence type="ECO:0000313" key="2">
    <source>
        <dbReference type="EMBL" id="RNA41611.1"/>
    </source>
</evidence>
<protein>
    <submittedName>
        <fullName evidence="2">Uncharacterized protein</fullName>
    </submittedName>
</protein>
<accession>A0A3M7T0Q9</accession>
<dbReference type="Proteomes" id="UP000276133">
    <property type="component" value="Unassembled WGS sequence"/>
</dbReference>
<feature type="signal peptide" evidence="1">
    <location>
        <begin position="1"/>
        <end position="19"/>
    </location>
</feature>
<keyword evidence="3" id="KW-1185">Reference proteome</keyword>
<feature type="chain" id="PRO_5018037685" evidence="1">
    <location>
        <begin position="20"/>
        <end position="145"/>
    </location>
</feature>
<proteinExistence type="predicted"/>
<dbReference type="EMBL" id="REGN01000478">
    <property type="protein sequence ID" value="RNA41611.1"/>
    <property type="molecule type" value="Genomic_DNA"/>
</dbReference>
<reference evidence="2 3" key="1">
    <citation type="journal article" date="2018" name="Sci. Rep.">
        <title>Genomic signatures of local adaptation to the degree of environmental predictability in rotifers.</title>
        <authorList>
            <person name="Franch-Gras L."/>
            <person name="Hahn C."/>
            <person name="Garcia-Roger E.M."/>
            <person name="Carmona M.J."/>
            <person name="Serra M."/>
            <person name="Gomez A."/>
        </authorList>
    </citation>
    <scope>NUCLEOTIDE SEQUENCE [LARGE SCALE GENOMIC DNA]</scope>
    <source>
        <strain evidence="2">HYR1</strain>
    </source>
</reference>
<organism evidence="2 3">
    <name type="scientific">Brachionus plicatilis</name>
    <name type="common">Marine rotifer</name>
    <name type="synonym">Brachionus muelleri</name>
    <dbReference type="NCBI Taxonomy" id="10195"/>
    <lineage>
        <taxon>Eukaryota</taxon>
        <taxon>Metazoa</taxon>
        <taxon>Spiralia</taxon>
        <taxon>Gnathifera</taxon>
        <taxon>Rotifera</taxon>
        <taxon>Eurotatoria</taxon>
        <taxon>Monogononta</taxon>
        <taxon>Pseudotrocha</taxon>
        <taxon>Ploima</taxon>
        <taxon>Brachionidae</taxon>
        <taxon>Brachionus</taxon>
    </lineage>
</organism>
<sequence>MYLTNIILLLSCTILFVKSSSLTEDIKNQKAKTVFSLICSKDELECDLIENVPNASSLSIEDFLEDSKSKIKSPYQGIEKRFFSPRFGPMKIHKNRDINCLTHDCKWFMTKDKRAKNGGGTLTCLGDPYSNSGSRCVPIEGLYIG</sequence>
<dbReference type="AlphaFoldDB" id="A0A3M7T0Q9"/>
<dbReference type="OrthoDB" id="10387508at2759"/>
<comment type="caution">
    <text evidence="2">The sequence shown here is derived from an EMBL/GenBank/DDBJ whole genome shotgun (WGS) entry which is preliminary data.</text>
</comment>